<dbReference type="InterPro" id="IPR017972">
    <property type="entry name" value="Cyt_P450_CS"/>
</dbReference>
<reference evidence="10" key="1">
    <citation type="submission" date="2023-08" db="EMBL/GenBank/DDBJ databases">
        <authorList>
            <person name="Alioto T."/>
            <person name="Alioto T."/>
            <person name="Gomez Garrido J."/>
        </authorList>
    </citation>
    <scope>NUCLEOTIDE SEQUENCE</scope>
</reference>
<sequence length="552" mass="64025">MKLRNFMSNVLRIPKLTSGFGKLLPHPVAVTTSSGHYNVQKCPFNHVQLIETSDSDHEQLCPFKAIPGAPGLPFIGNLLDYRDKYKLCFTEIFKIFHKRSEKYGEIIKETLGPEEIISISNAEEYMNVIRADGRQPIRPPLEPLAHYRREKGLEIGIFNSQSEVWHRYRKILSKKLLVPKMITCHIPSKNAVANDFVHRLGCLTHENNGETEDLRQELFRWSMESEYFILLERTAGIMLFNERLGCLEANPPSVAIDFVKNLQGFLGHLNYLLFSMPLYKIFRTKRWREFEHYNDQLVSIGSSLLKKKMEKAQELMLCSETDEDNQSNNELLTHLVSQKLLTMKESTHMAIELLMASVESVSTSMSWILYCLANNPDAQEQLYKEIQNVVGDSETVTAEMLQQLPFVKACFKEAVRVYPVVFFISRILQKDVNICGYKVPTGTKVQASLYSISRDTNMFSNPEKYDPHRWIRKEPGCRYYYNLVFGQGARMCLGRRVAELDIHLLLTKIIQNYHLEYHHEDVKPKANIVLIPDRPIKLKFIRRNSDRRKTLN</sequence>
<keyword evidence="11" id="KW-1185">Reference proteome</keyword>
<evidence type="ECO:0000313" key="10">
    <source>
        <dbReference type="EMBL" id="CAI9730394.1"/>
    </source>
</evidence>
<dbReference type="PRINTS" id="PR00385">
    <property type="entry name" value="P450"/>
</dbReference>
<dbReference type="SUPFAM" id="SSF48264">
    <property type="entry name" value="Cytochrome P450"/>
    <property type="match status" value="1"/>
</dbReference>
<dbReference type="InterPro" id="IPR001128">
    <property type="entry name" value="Cyt_P450"/>
</dbReference>
<evidence type="ECO:0000256" key="6">
    <source>
        <dbReference type="ARBA" id="ARBA00023004"/>
    </source>
</evidence>
<dbReference type="InterPro" id="IPR036396">
    <property type="entry name" value="Cyt_P450_sf"/>
</dbReference>
<evidence type="ECO:0000256" key="1">
    <source>
        <dbReference type="ARBA" id="ARBA00001971"/>
    </source>
</evidence>
<dbReference type="PROSITE" id="PS00086">
    <property type="entry name" value="CYTOCHROME_P450"/>
    <property type="match status" value="1"/>
</dbReference>
<keyword evidence="3 8" id="KW-0349">Heme</keyword>
<dbReference type="Gene3D" id="1.10.630.10">
    <property type="entry name" value="Cytochrome P450"/>
    <property type="match status" value="1"/>
</dbReference>
<dbReference type="PANTHER" id="PTHR24279:SF120">
    <property type="entry name" value="CYTOCHROME P450"/>
    <property type="match status" value="1"/>
</dbReference>
<dbReference type="AlphaFoldDB" id="A0AA36BAF3"/>
<protein>
    <submittedName>
        <fullName evidence="10">Cytochrome P450 10-like</fullName>
    </submittedName>
</protein>
<evidence type="ECO:0000256" key="9">
    <source>
        <dbReference type="RuleBase" id="RU000461"/>
    </source>
</evidence>
<name>A0AA36BAF3_OCTVU</name>
<evidence type="ECO:0000256" key="5">
    <source>
        <dbReference type="ARBA" id="ARBA00023002"/>
    </source>
</evidence>
<dbReference type="EMBL" id="OX597824">
    <property type="protein sequence ID" value="CAI9730394.1"/>
    <property type="molecule type" value="Genomic_DNA"/>
</dbReference>
<evidence type="ECO:0000256" key="2">
    <source>
        <dbReference type="ARBA" id="ARBA00010617"/>
    </source>
</evidence>
<keyword evidence="6 8" id="KW-0408">Iron</keyword>
<gene>
    <name evidence="10" type="ORF">OCTVUL_1B021605</name>
</gene>
<dbReference type="Pfam" id="PF00067">
    <property type="entry name" value="p450"/>
    <property type="match status" value="1"/>
</dbReference>
<accession>A0AA36BAF3</accession>
<dbReference type="Proteomes" id="UP001162480">
    <property type="component" value="Chromosome 11"/>
</dbReference>
<comment type="similarity">
    <text evidence="2 9">Belongs to the cytochrome P450 family.</text>
</comment>
<comment type="cofactor">
    <cofactor evidence="1 8">
        <name>heme</name>
        <dbReference type="ChEBI" id="CHEBI:30413"/>
    </cofactor>
</comment>
<evidence type="ECO:0000256" key="4">
    <source>
        <dbReference type="ARBA" id="ARBA00022723"/>
    </source>
</evidence>
<evidence type="ECO:0000256" key="7">
    <source>
        <dbReference type="ARBA" id="ARBA00023033"/>
    </source>
</evidence>
<dbReference type="CDD" id="cd11054">
    <property type="entry name" value="CYP24A1-like"/>
    <property type="match status" value="1"/>
</dbReference>
<feature type="binding site" description="axial binding residue" evidence="8">
    <location>
        <position position="492"/>
    </location>
    <ligand>
        <name>heme</name>
        <dbReference type="ChEBI" id="CHEBI:30413"/>
    </ligand>
    <ligandPart>
        <name>Fe</name>
        <dbReference type="ChEBI" id="CHEBI:18248"/>
    </ligandPart>
</feature>
<dbReference type="PANTHER" id="PTHR24279">
    <property type="entry name" value="CYTOCHROME P450"/>
    <property type="match status" value="1"/>
</dbReference>
<dbReference type="GO" id="GO:0020037">
    <property type="term" value="F:heme binding"/>
    <property type="evidence" value="ECO:0007669"/>
    <property type="project" value="InterPro"/>
</dbReference>
<keyword evidence="5 9" id="KW-0560">Oxidoreductase</keyword>
<dbReference type="InterPro" id="IPR050479">
    <property type="entry name" value="CYP11_CYP27_families"/>
</dbReference>
<dbReference type="GO" id="GO:0004497">
    <property type="term" value="F:monooxygenase activity"/>
    <property type="evidence" value="ECO:0007669"/>
    <property type="project" value="UniProtKB-KW"/>
</dbReference>
<proteinExistence type="inferred from homology"/>
<organism evidence="10 11">
    <name type="scientific">Octopus vulgaris</name>
    <name type="common">Common octopus</name>
    <dbReference type="NCBI Taxonomy" id="6645"/>
    <lineage>
        <taxon>Eukaryota</taxon>
        <taxon>Metazoa</taxon>
        <taxon>Spiralia</taxon>
        <taxon>Lophotrochozoa</taxon>
        <taxon>Mollusca</taxon>
        <taxon>Cephalopoda</taxon>
        <taxon>Coleoidea</taxon>
        <taxon>Octopodiformes</taxon>
        <taxon>Octopoda</taxon>
        <taxon>Incirrata</taxon>
        <taxon>Octopodidae</taxon>
        <taxon>Octopus</taxon>
    </lineage>
</organism>
<evidence type="ECO:0000313" key="11">
    <source>
        <dbReference type="Proteomes" id="UP001162480"/>
    </source>
</evidence>
<evidence type="ECO:0000256" key="8">
    <source>
        <dbReference type="PIRSR" id="PIRSR602401-1"/>
    </source>
</evidence>
<dbReference type="InterPro" id="IPR002401">
    <property type="entry name" value="Cyt_P450_E_grp-I"/>
</dbReference>
<dbReference type="GO" id="GO:0005506">
    <property type="term" value="F:iron ion binding"/>
    <property type="evidence" value="ECO:0007669"/>
    <property type="project" value="InterPro"/>
</dbReference>
<dbReference type="GO" id="GO:0016705">
    <property type="term" value="F:oxidoreductase activity, acting on paired donors, with incorporation or reduction of molecular oxygen"/>
    <property type="evidence" value="ECO:0007669"/>
    <property type="project" value="InterPro"/>
</dbReference>
<keyword evidence="4 8" id="KW-0479">Metal-binding</keyword>
<keyword evidence="7 9" id="KW-0503">Monooxygenase</keyword>
<dbReference type="PRINTS" id="PR00463">
    <property type="entry name" value="EP450I"/>
</dbReference>
<evidence type="ECO:0000256" key="3">
    <source>
        <dbReference type="ARBA" id="ARBA00022617"/>
    </source>
</evidence>